<comment type="subunit">
    <text evidence="13">Interacts with EME1.</text>
</comment>
<dbReference type="CDD" id="cd20074">
    <property type="entry name" value="XPF_nuclease_Mus81"/>
    <property type="match status" value="1"/>
</dbReference>
<dbReference type="Pfam" id="PF21136">
    <property type="entry name" value="WHD_MUS81"/>
    <property type="match status" value="1"/>
</dbReference>
<reference evidence="16" key="1">
    <citation type="submission" date="2021-01" db="UniProtKB">
        <authorList>
            <consortium name="EnsemblMetazoa"/>
        </authorList>
    </citation>
    <scope>IDENTIFICATION</scope>
</reference>
<dbReference type="InterPro" id="IPR042530">
    <property type="entry name" value="EME1/EME2_C"/>
</dbReference>
<dbReference type="FunFam" id="1.10.150.110:FF:000001">
    <property type="entry name" value="Putative Crossover junction endonuclease MUS81"/>
    <property type="match status" value="1"/>
</dbReference>
<dbReference type="InterPro" id="IPR033309">
    <property type="entry name" value="Mus81"/>
</dbReference>
<dbReference type="SUPFAM" id="SSF47802">
    <property type="entry name" value="DNA polymerase beta, N-terminal domain-like"/>
    <property type="match status" value="1"/>
</dbReference>
<evidence type="ECO:0000313" key="16">
    <source>
        <dbReference type="EnsemblMetazoa" id="XP_016843042"/>
    </source>
</evidence>
<evidence type="ECO:0000256" key="11">
    <source>
        <dbReference type="ARBA" id="ARBA00023204"/>
    </source>
</evidence>
<proteinExistence type="inferred from homology"/>
<dbReference type="GO" id="GO:0048257">
    <property type="term" value="F:3'-flap endonuclease activity"/>
    <property type="evidence" value="ECO:0007669"/>
    <property type="project" value="TreeGrafter"/>
</dbReference>
<dbReference type="InterPro" id="IPR010996">
    <property type="entry name" value="HHH_MUS81"/>
</dbReference>
<dbReference type="GO" id="GO:0008821">
    <property type="term" value="F:crossover junction DNA endonuclease activity"/>
    <property type="evidence" value="ECO:0007669"/>
    <property type="project" value="UniProtKB-UniRule"/>
</dbReference>
<dbReference type="Proteomes" id="UP000002358">
    <property type="component" value="Chromosome 1"/>
</dbReference>
<feature type="region of interest" description="Disordered" evidence="14">
    <location>
        <begin position="230"/>
        <end position="289"/>
    </location>
</feature>
<dbReference type="GO" id="GO:0046872">
    <property type="term" value="F:metal ion binding"/>
    <property type="evidence" value="ECO:0007669"/>
    <property type="project" value="UniProtKB-UniRule"/>
</dbReference>
<evidence type="ECO:0000256" key="12">
    <source>
        <dbReference type="ARBA" id="ARBA00023242"/>
    </source>
</evidence>
<evidence type="ECO:0000313" key="17">
    <source>
        <dbReference type="Proteomes" id="UP000002358"/>
    </source>
</evidence>
<evidence type="ECO:0000256" key="14">
    <source>
        <dbReference type="SAM" id="MobiDB-lite"/>
    </source>
</evidence>
<evidence type="ECO:0000256" key="4">
    <source>
        <dbReference type="ARBA" id="ARBA00022722"/>
    </source>
</evidence>
<evidence type="ECO:0000259" key="15">
    <source>
        <dbReference type="SMART" id="SM00891"/>
    </source>
</evidence>
<comment type="cofactor">
    <cofactor evidence="1 13">
        <name>Mg(2+)</name>
        <dbReference type="ChEBI" id="CHEBI:18420"/>
    </cofactor>
</comment>
<comment type="function">
    <text evidence="13">Interacts with EME1 to form a DNA structure-specific endonuclease with substrate preference for branched DNA structures with a 5'-end at the branch nick. Typical substrates include 3'-flap structures, D-loops, replication forks and nicked Holliday junctions. May be required in mitosis for the processing of stalled or collapsed replication fork intermediates. May be required in meiosis for the repair of meiosis-specific double strand breaks subsequent to single-end invasion (SEI).</text>
</comment>
<protein>
    <recommendedName>
        <fullName evidence="13">Crossover junction endonuclease MUS81</fullName>
        <ecNumber evidence="13">3.1.22.-</ecNumber>
    </recommendedName>
</protein>
<dbReference type="Gene3D" id="3.40.50.10130">
    <property type="match status" value="1"/>
</dbReference>
<dbReference type="EnsemblMetazoa" id="XM_016987553">
    <property type="protein sequence ID" value="XP_016843042"/>
    <property type="gene ID" value="LOC100117001"/>
</dbReference>
<dbReference type="GO" id="GO:0003677">
    <property type="term" value="F:DNA binding"/>
    <property type="evidence" value="ECO:0007669"/>
    <property type="project" value="UniProtKB-UniRule"/>
</dbReference>
<feature type="domain" description="ERCC4" evidence="15">
    <location>
        <begin position="437"/>
        <end position="537"/>
    </location>
</feature>
<keyword evidence="4 13" id="KW-0540">Nuclease</keyword>
<dbReference type="GO" id="GO:0000727">
    <property type="term" value="P:double-strand break repair via break-induced replication"/>
    <property type="evidence" value="ECO:0007669"/>
    <property type="project" value="UniProtKB-UniRule"/>
</dbReference>
<dbReference type="OMA" id="PGMLQMP"/>
<dbReference type="InterPro" id="IPR047416">
    <property type="entry name" value="XPF_nuclease_Mus81"/>
</dbReference>
<dbReference type="Gene3D" id="1.10.10.10">
    <property type="entry name" value="Winged helix-like DNA-binding domain superfamily/Winged helix DNA-binding domain"/>
    <property type="match status" value="1"/>
</dbReference>
<dbReference type="FunFam" id="1.10.10.10:FF:000307">
    <property type="entry name" value="Crossover junction endonuclease MUS81"/>
    <property type="match status" value="1"/>
</dbReference>
<dbReference type="Pfam" id="PF14716">
    <property type="entry name" value="HHH_8"/>
    <property type="match status" value="1"/>
</dbReference>
<dbReference type="GO" id="GO:0006308">
    <property type="term" value="P:DNA catabolic process"/>
    <property type="evidence" value="ECO:0007669"/>
    <property type="project" value="UniProtKB-UniRule"/>
</dbReference>
<keyword evidence="6 13" id="KW-0255">Endonuclease</keyword>
<evidence type="ECO:0000256" key="6">
    <source>
        <dbReference type="ARBA" id="ARBA00022759"/>
    </source>
</evidence>
<organism evidence="16 17">
    <name type="scientific">Nasonia vitripennis</name>
    <name type="common">Parasitic wasp</name>
    <dbReference type="NCBI Taxonomy" id="7425"/>
    <lineage>
        <taxon>Eukaryota</taxon>
        <taxon>Metazoa</taxon>
        <taxon>Ecdysozoa</taxon>
        <taxon>Arthropoda</taxon>
        <taxon>Hexapoda</taxon>
        <taxon>Insecta</taxon>
        <taxon>Pterygota</taxon>
        <taxon>Neoptera</taxon>
        <taxon>Endopterygota</taxon>
        <taxon>Hymenoptera</taxon>
        <taxon>Apocrita</taxon>
        <taxon>Proctotrupomorpha</taxon>
        <taxon>Chalcidoidea</taxon>
        <taxon>Pteromalidae</taxon>
        <taxon>Pteromalinae</taxon>
        <taxon>Nasonia</taxon>
    </lineage>
</organism>
<accession>A0A7M7ITB6</accession>
<dbReference type="InterPro" id="IPR036388">
    <property type="entry name" value="WH-like_DNA-bd_sf"/>
</dbReference>
<dbReference type="SMART" id="SM00891">
    <property type="entry name" value="ERCC4"/>
    <property type="match status" value="1"/>
</dbReference>
<comment type="subcellular location">
    <subcellularLocation>
        <location evidence="2 13">Nucleus</location>
    </subcellularLocation>
</comment>
<dbReference type="InterPro" id="IPR027421">
    <property type="entry name" value="DNA_pol_lamdba_lyase_dom_sf"/>
</dbReference>
<dbReference type="InterPro" id="IPR011335">
    <property type="entry name" value="Restrct_endonuc-II-like"/>
</dbReference>
<dbReference type="InterPro" id="IPR006166">
    <property type="entry name" value="ERCC4_domain"/>
</dbReference>
<dbReference type="GO" id="GO:0000712">
    <property type="term" value="P:resolution of meiotic recombination intermediates"/>
    <property type="evidence" value="ECO:0007669"/>
    <property type="project" value="TreeGrafter"/>
</dbReference>
<dbReference type="Pfam" id="PF02732">
    <property type="entry name" value="ERCC4"/>
    <property type="match status" value="1"/>
</dbReference>
<evidence type="ECO:0000256" key="7">
    <source>
        <dbReference type="ARBA" id="ARBA00022763"/>
    </source>
</evidence>
<dbReference type="AlphaFoldDB" id="A0A7M7ITB6"/>
<dbReference type="Pfam" id="PF21292">
    <property type="entry name" value="EME1-MUS81_C"/>
    <property type="match status" value="1"/>
</dbReference>
<evidence type="ECO:0000256" key="13">
    <source>
        <dbReference type="RuleBase" id="RU369042"/>
    </source>
</evidence>
<evidence type="ECO:0000256" key="1">
    <source>
        <dbReference type="ARBA" id="ARBA00001946"/>
    </source>
</evidence>
<dbReference type="SUPFAM" id="SSF52980">
    <property type="entry name" value="Restriction endonuclease-like"/>
    <property type="match status" value="1"/>
</dbReference>
<dbReference type="InParanoid" id="A0A7M7ITB6"/>
<dbReference type="Gene3D" id="1.10.150.110">
    <property type="entry name" value="DNA polymerase beta, N-terminal domain-like"/>
    <property type="match status" value="1"/>
</dbReference>
<dbReference type="GO" id="GO:0005634">
    <property type="term" value="C:nucleus"/>
    <property type="evidence" value="ECO:0007669"/>
    <property type="project" value="UniProtKB-SubCell"/>
</dbReference>
<keyword evidence="7 13" id="KW-0227">DNA damage</keyword>
<dbReference type="KEGG" id="nvi:100117001"/>
<dbReference type="SMR" id="A0A7M7ITB6"/>
<dbReference type="PANTHER" id="PTHR13451">
    <property type="entry name" value="CLASS II CROSSOVER JUNCTION ENDONUCLEASE MUS81"/>
    <property type="match status" value="1"/>
</dbReference>
<dbReference type="Gene3D" id="1.10.150.670">
    <property type="entry name" value="Crossover junction endonuclease EME1, DNA-binding domain"/>
    <property type="match status" value="1"/>
</dbReference>
<dbReference type="OrthoDB" id="5963188at2759"/>
<name>A0A7M7ITB6_NASVI</name>
<keyword evidence="10 13" id="KW-0233">DNA recombination</keyword>
<evidence type="ECO:0000256" key="5">
    <source>
        <dbReference type="ARBA" id="ARBA00022723"/>
    </source>
</evidence>
<dbReference type="EC" id="3.1.22.-" evidence="13"/>
<keyword evidence="12 13" id="KW-0539">Nucleus</keyword>
<dbReference type="CDD" id="cd21036">
    <property type="entry name" value="WH_MUS81"/>
    <property type="match status" value="1"/>
</dbReference>
<dbReference type="GO" id="GO:0031573">
    <property type="term" value="P:mitotic intra-S DNA damage checkpoint signaling"/>
    <property type="evidence" value="ECO:0007669"/>
    <property type="project" value="TreeGrafter"/>
</dbReference>
<sequence>MKRRHTPCLKPLFEKWLEEWKDYAIQTGNPIHYSYGKALASLRQCPLRFESGKTCLLVRNFGPKLCDMLDKKLAAYRAENNLPPISEEPIVLAHVEAGGKVRKIDNQSAKAKQGDDAGKKVVTSPIICRPYIPKVGSAAYAILVTLYKKSLEPNYPGYMFKKDIITEAQSNCDCEMKSNALQHYAGWSSMTTLIEKDFVVKKNCPAKYSLTDAGLALAISLYEGKSSYQTDEEEGVNINDRISPPSTSISNESKSTKSESNGSKSSGSKSNGSKNSRSKSSGSKLSEENLNNQDIVNLFDDYDDDVFERDTKETENTKLDFCEKMKSKTLHKASTKSASDSDDDYDKFCKENPESVITVKRTEQHFIFREVIESRGPLNEINNKMDSQGFVDEGQKQIETAIKGNEKVVEKSHPKKNSVDDTTSEGVFLLANNFDIILLVDTQETSGNKTKPKDDATISELSKSGILYEVRSLKVGDFLWIARCRLTDRELVLPYIVERKRMDDLSGSIKDGRYREQKFRLRQSGIENVTYLVENYGGTVSGSIPLTSLFQAAVNSFIHEDFTIKFTKDHRDSMRYLSRMTKSLTSKFEGKELWCCSKKDVQPGRLMAFHEFNKAAVKTKKRTVKQMLVHQLLQLKGVSAEKAMAIADLYPTPKILTQAFHQADDKLLANIESGSLKRKLGLTISKTFHQLYTRYNLS</sequence>
<keyword evidence="5 13" id="KW-0479">Metal-binding</keyword>
<dbReference type="FunFam" id="3.40.50.10130:FF:000003">
    <property type="entry name" value="Crossover junction endonuclease MUS81"/>
    <property type="match status" value="1"/>
</dbReference>
<feature type="compositionally biased region" description="Low complexity" evidence="14">
    <location>
        <begin position="242"/>
        <end position="289"/>
    </location>
</feature>
<dbReference type="GO" id="GO:0048476">
    <property type="term" value="C:Holliday junction resolvase complex"/>
    <property type="evidence" value="ECO:0007669"/>
    <property type="project" value="UniProtKB-UniRule"/>
</dbReference>
<keyword evidence="9 13" id="KW-0460">Magnesium</keyword>
<dbReference type="GO" id="GO:0031297">
    <property type="term" value="P:replication fork processing"/>
    <property type="evidence" value="ECO:0007669"/>
    <property type="project" value="UniProtKB-ARBA"/>
</dbReference>
<evidence type="ECO:0000256" key="9">
    <source>
        <dbReference type="ARBA" id="ARBA00022842"/>
    </source>
</evidence>
<dbReference type="PANTHER" id="PTHR13451:SF0">
    <property type="entry name" value="CROSSOVER JUNCTION ENDONUCLEASE MUS81"/>
    <property type="match status" value="1"/>
</dbReference>
<evidence type="ECO:0000256" key="3">
    <source>
        <dbReference type="ARBA" id="ARBA00010015"/>
    </source>
</evidence>
<comment type="similarity">
    <text evidence="3 13">Belongs to the XPF family.</text>
</comment>
<keyword evidence="11 13" id="KW-0234">DNA repair</keyword>
<gene>
    <name evidence="16" type="primary">100117001</name>
</gene>
<evidence type="ECO:0000256" key="2">
    <source>
        <dbReference type="ARBA" id="ARBA00004123"/>
    </source>
</evidence>
<keyword evidence="8 13" id="KW-0378">Hydrolase</keyword>
<keyword evidence="17" id="KW-1185">Reference proteome</keyword>
<evidence type="ECO:0000256" key="10">
    <source>
        <dbReference type="ARBA" id="ARBA00023172"/>
    </source>
</evidence>
<evidence type="ECO:0000256" key="8">
    <source>
        <dbReference type="ARBA" id="ARBA00022801"/>
    </source>
</evidence>
<dbReference type="InterPro" id="IPR047417">
    <property type="entry name" value="WHD_MUS81"/>
</dbReference>